<gene>
    <name evidence="1" type="ORF">GSI01S_10_02130</name>
</gene>
<sequence>MITLEKHLAAHASVNPGEEDAHLILCHCGTWFDDEGDHRAHVAATWREARTVRTVEELDALPRNSMVLDPTWRVWQRIREQWVALGRLHAPPMVPFPVVVLWTPEDGAA</sequence>
<protein>
    <submittedName>
        <fullName evidence="1">Uncharacterized protein</fullName>
    </submittedName>
</protein>
<comment type="caution">
    <text evidence="1">The sequence shown here is derived from an EMBL/GenBank/DDBJ whole genome shotgun (WGS) entry which is preliminary data.</text>
</comment>
<dbReference type="EMBL" id="BANU01000010">
    <property type="protein sequence ID" value="GAC60620.1"/>
    <property type="molecule type" value="Genomic_DNA"/>
</dbReference>
<proteinExistence type="predicted"/>
<dbReference type="AlphaFoldDB" id="L7LHN0"/>
<evidence type="ECO:0000313" key="2">
    <source>
        <dbReference type="Proteomes" id="UP000035083"/>
    </source>
</evidence>
<reference evidence="1 2" key="1">
    <citation type="submission" date="2012-12" db="EMBL/GenBank/DDBJ databases">
        <title>Whole genome shotgun sequence of Gordonia sihwensis NBRC 108236.</title>
        <authorList>
            <person name="Yoshida I."/>
            <person name="Hosoyama A."/>
            <person name="Tsuchikane K."/>
            <person name="Ando Y."/>
            <person name="Baba S."/>
            <person name="Ohji S."/>
            <person name="Hamada M."/>
            <person name="Tamura T."/>
            <person name="Yamazoe A."/>
            <person name="Yamazaki S."/>
            <person name="Fujita N."/>
        </authorList>
    </citation>
    <scope>NUCLEOTIDE SEQUENCE [LARGE SCALE GENOMIC DNA]</scope>
    <source>
        <strain evidence="1 2">NBRC 108236</strain>
    </source>
</reference>
<dbReference type="RefSeq" id="WP_006896002.1">
    <property type="nucleotide sequence ID" value="NZ_BANU01000010.1"/>
</dbReference>
<evidence type="ECO:0000313" key="1">
    <source>
        <dbReference type="EMBL" id="GAC60620.1"/>
    </source>
</evidence>
<dbReference type="eggNOG" id="ENOG5031WAT">
    <property type="taxonomic scope" value="Bacteria"/>
</dbReference>
<accession>L7LHN0</accession>
<keyword evidence="2" id="KW-1185">Reference proteome</keyword>
<name>L7LHN0_9ACTN</name>
<dbReference type="Proteomes" id="UP000035083">
    <property type="component" value="Unassembled WGS sequence"/>
</dbReference>
<organism evidence="1 2">
    <name type="scientific">Gordonia sihwensis NBRC 108236</name>
    <dbReference type="NCBI Taxonomy" id="1223544"/>
    <lineage>
        <taxon>Bacteria</taxon>
        <taxon>Bacillati</taxon>
        <taxon>Actinomycetota</taxon>
        <taxon>Actinomycetes</taxon>
        <taxon>Mycobacteriales</taxon>
        <taxon>Gordoniaceae</taxon>
        <taxon>Gordonia</taxon>
    </lineage>
</organism>